<accession>A0A1H6VE96</accession>
<evidence type="ECO:0008006" key="4">
    <source>
        <dbReference type="Google" id="ProtNLM"/>
    </source>
</evidence>
<feature type="signal peptide" evidence="1">
    <location>
        <begin position="1"/>
        <end position="24"/>
    </location>
</feature>
<evidence type="ECO:0000313" key="3">
    <source>
        <dbReference type="Proteomes" id="UP000199223"/>
    </source>
</evidence>
<keyword evidence="3" id="KW-1185">Reference proteome</keyword>
<feature type="chain" id="PRO_5011674294" description="Lipoprotein" evidence="1">
    <location>
        <begin position="25"/>
        <end position="192"/>
    </location>
</feature>
<dbReference type="OrthoDB" id="67566at2"/>
<organism evidence="2 3">
    <name type="scientific">Deinococcus reticulitermitis</name>
    <dbReference type="NCBI Taxonomy" id="856736"/>
    <lineage>
        <taxon>Bacteria</taxon>
        <taxon>Thermotogati</taxon>
        <taxon>Deinococcota</taxon>
        <taxon>Deinococci</taxon>
        <taxon>Deinococcales</taxon>
        <taxon>Deinococcaceae</taxon>
        <taxon>Deinococcus</taxon>
    </lineage>
</organism>
<dbReference type="InterPro" id="IPR013783">
    <property type="entry name" value="Ig-like_fold"/>
</dbReference>
<dbReference type="Gene3D" id="2.60.40.10">
    <property type="entry name" value="Immunoglobulins"/>
    <property type="match status" value="1"/>
</dbReference>
<gene>
    <name evidence="2" type="ORF">SAMN04488058_10322</name>
</gene>
<sequence length="192" mass="20527">MRPLRPHLLTAPLALALLSGCARSTDNFTPRIVISGSEGGALAQSAETSVRGYALDDVGVTEIQVDGQRVPIEPGSRKIANFKFQPQPQGGKAQHVIIARDAAGHEGKATVTVMVDATKPQIQITSYTRVRSVIRLSGVATDNNRVTQILVDGNRLNITPGPRVEFYAETSGVYADLEVIDAAGNVTKRRAQ</sequence>
<reference evidence="3" key="1">
    <citation type="submission" date="2016-10" db="EMBL/GenBank/DDBJ databases">
        <authorList>
            <person name="Varghese N."/>
            <person name="Submissions S."/>
        </authorList>
    </citation>
    <scope>NUCLEOTIDE SEQUENCE [LARGE SCALE GENOMIC DNA]</scope>
    <source>
        <strain evidence="3">CGMCC 1.10218</strain>
    </source>
</reference>
<dbReference type="RefSeq" id="WP_092263558.1">
    <property type="nucleotide sequence ID" value="NZ_FNZA01000003.1"/>
</dbReference>
<evidence type="ECO:0000256" key="1">
    <source>
        <dbReference type="SAM" id="SignalP"/>
    </source>
</evidence>
<protein>
    <recommendedName>
        <fullName evidence="4">Lipoprotein</fullName>
    </recommendedName>
</protein>
<proteinExistence type="predicted"/>
<dbReference type="STRING" id="856736.SAMN04488058_10322"/>
<dbReference type="EMBL" id="FNZA01000003">
    <property type="protein sequence ID" value="SEI98612.1"/>
    <property type="molecule type" value="Genomic_DNA"/>
</dbReference>
<evidence type="ECO:0000313" key="2">
    <source>
        <dbReference type="EMBL" id="SEI98612.1"/>
    </source>
</evidence>
<dbReference type="AlphaFoldDB" id="A0A1H6VE96"/>
<keyword evidence="1" id="KW-0732">Signal</keyword>
<dbReference type="Proteomes" id="UP000199223">
    <property type="component" value="Unassembled WGS sequence"/>
</dbReference>
<name>A0A1H6VE96_9DEIO</name>
<dbReference type="PROSITE" id="PS51257">
    <property type="entry name" value="PROKAR_LIPOPROTEIN"/>
    <property type="match status" value="1"/>
</dbReference>